<keyword evidence="3" id="KW-1185">Reference proteome</keyword>
<organism evidence="2 3">
    <name type="scientific">Arthrobotrys musiformis</name>
    <dbReference type="NCBI Taxonomy" id="47236"/>
    <lineage>
        <taxon>Eukaryota</taxon>
        <taxon>Fungi</taxon>
        <taxon>Dikarya</taxon>
        <taxon>Ascomycota</taxon>
        <taxon>Pezizomycotina</taxon>
        <taxon>Orbiliomycetes</taxon>
        <taxon>Orbiliales</taxon>
        <taxon>Orbiliaceae</taxon>
        <taxon>Arthrobotrys</taxon>
    </lineage>
</organism>
<proteinExistence type="predicted"/>
<evidence type="ECO:0000313" key="3">
    <source>
        <dbReference type="Proteomes" id="UP001370758"/>
    </source>
</evidence>
<evidence type="ECO:0000313" key="2">
    <source>
        <dbReference type="EMBL" id="KAK6498338.1"/>
    </source>
</evidence>
<comment type="caution">
    <text evidence="2">The sequence shown here is derived from an EMBL/GenBank/DDBJ whole genome shotgun (WGS) entry which is preliminary data.</text>
</comment>
<dbReference type="Proteomes" id="UP001370758">
    <property type="component" value="Unassembled WGS sequence"/>
</dbReference>
<dbReference type="AlphaFoldDB" id="A0AAV9VWU2"/>
<dbReference type="EMBL" id="JAVHJL010000008">
    <property type="protein sequence ID" value="KAK6498338.1"/>
    <property type="molecule type" value="Genomic_DNA"/>
</dbReference>
<name>A0AAV9VWU2_9PEZI</name>
<feature type="compositionally biased region" description="Acidic residues" evidence="1">
    <location>
        <begin position="45"/>
        <end position="54"/>
    </location>
</feature>
<evidence type="ECO:0008006" key="4">
    <source>
        <dbReference type="Google" id="ProtNLM"/>
    </source>
</evidence>
<feature type="region of interest" description="Disordered" evidence="1">
    <location>
        <begin position="1"/>
        <end position="75"/>
    </location>
</feature>
<sequence>MDSDTDQNVCTDSRDTKRDTKFQTQEHGEKRRDKVVVHFQQPTDSEGEDVEMASEEARGSQLGGGAPVPNKKIRPRADGPGKVIFIPDTTVFHFKLSIDDSDVHRLIQVISPIRKAKGALEGRVRRGHEAIVDFVTEETKTLLAGKISEGLVPEVVKHLTAAGQIAAWALCFRTGAILCSAENGSRKLPLVGREVLSLIYSLEDTKVCQEIEDGVRCLLAAALSQTFKEVEFPTHYLELLGISQQNPTTDNAEVGGGDEVPAAGETPYLGEYVQAIYVLIQKYDHDLTQFCIEHGLSCITIPGGRKKNHQRAGAVVSTIGNGRPVRHRVNVVWERCWAKKGKGKNRCQAQKDATKWLLKQLRREFRENHLK</sequence>
<feature type="compositionally biased region" description="Basic and acidic residues" evidence="1">
    <location>
        <begin position="12"/>
        <end position="36"/>
    </location>
</feature>
<evidence type="ECO:0000256" key="1">
    <source>
        <dbReference type="SAM" id="MobiDB-lite"/>
    </source>
</evidence>
<gene>
    <name evidence="2" type="ORF">TWF481_010929</name>
</gene>
<accession>A0AAV9VWU2</accession>
<feature type="compositionally biased region" description="Polar residues" evidence="1">
    <location>
        <begin position="1"/>
        <end position="11"/>
    </location>
</feature>
<protein>
    <recommendedName>
        <fullName evidence="4">Interferon-related developmental regulator N-terminal domain-containing protein</fullName>
    </recommendedName>
</protein>
<reference evidence="2 3" key="1">
    <citation type="submission" date="2023-08" db="EMBL/GenBank/DDBJ databases">
        <authorList>
            <person name="Palmer J.M."/>
        </authorList>
    </citation>
    <scope>NUCLEOTIDE SEQUENCE [LARGE SCALE GENOMIC DNA]</scope>
    <source>
        <strain evidence="2 3">TWF481</strain>
    </source>
</reference>